<evidence type="ECO:0000259" key="9">
    <source>
        <dbReference type="PROSITE" id="PS51862"/>
    </source>
</evidence>
<dbReference type="Pfam" id="PF14866">
    <property type="entry name" value="Scorpion_toxin_alpha-beta"/>
    <property type="match status" value="1"/>
</dbReference>
<feature type="chain" id="PRO_5006829236" description="BetaSPN-type CS-alpha/beta domain-containing protein" evidence="8">
    <location>
        <begin position="22"/>
        <end position="88"/>
    </location>
</feature>
<dbReference type="InterPro" id="IPR029237">
    <property type="entry name" value="Long_scorpion_toxin_alpha/beta"/>
</dbReference>
<dbReference type="GO" id="GO:0015459">
    <property type="term" value="F:potassium channel regulator activity"/>
    <property type="evidence" value="ECO:0007669"/>
    <property type="project" value="UniProtKB-KW"/>
</dbReference>
<evidence type="ECO:0000313" key="10">
    <source>
        <dbReference type="EMBL" id="ACD11863.1"/>
    </source>
</evidence>
<accession>A0A0U1TZD3</accession>
<feature type="disulfide bond" evidence="7">
    <location>
        <begin position="57"/>
        <end position="77"/>
    </location>
</feature>
<dbReference type="PROSITE" id="PS51862">
    <property type="entry name" value="BSPN_CSAB"/>
    <property type="match status" value="1"/>
</dbReference>
<feature type="disulfide bond" evidence="7">
    <location>
        <begin position="64"/>
        <end position="82"/>
    </location>
</feature>
<dbReference type="GO" id="GO:0090729">
    <property type="term" value="F:toxin activity"/>
    <property type="evidence" value="ECO:0007669"/>
    <property type="project" value="UniProtKB-UniRule"/>
</dbReference>
<keyword evidence="3 7" id="KW-0800">Toxin</keyword>
<evidence type="ECO:0000256" key="1">
    <source>
        <dbReference type="ARBA" id="ARBA00004613"/>
    </source>
</evidence>
<evidence type="ECO:0000256" key="6">
    <source>
        <dbReference type="ARBA" id="ARBA00023157"/>
    </source>
</evidence>
<keyword evidence="4" id="KW-0632">Potassium channel impairing toxin</keyword>
<evidence type="ECO:0000256" key="3">
    <source>
        <dbReference type="ARBA" id="ARBA00022656"/>
    </source>
</evidence>
<dbReference type="AlphaFoldDB" id="A0A0U1TZD3"/>
<evidence type="ECO:0000256" key="7">
    <source>
        <dbReference type="PROSITE-ProRule" id="PRU01209"/>
    </source>
</evidence>
<feature type="domain" description="BetaSPN-type CS-alpha/beta" evidence="9">
    <location>
        <begin position="54"/>
        <end position="88"/>
    </location>
</feature>
<reference evidence="10" key="1">
    <citation type="submission" date="2007-10" db="EMBL/GenBank/DDBJ databases">
        <title>Classification and functional annotation of ESTs from venom glands of Isometrus maculatus.</title>
        <authorList>
            <person name="Li W."/>
            <person name="Ma Y."/>
            <person name="Zhao R."/>
            <person name="Cao Z."/>
        </authorList>
    </citation>
    <scope>NUCLEOTIDE SEQUENCE</scope>
    <source>
        <tissue evidence="10">Venom gland</tissue>
    </source>
</reference>
<keyword evidence="6 7" id="KW-1015">Disulfide bond</keyword>
<feature type="signal peptide" evidence="8">
    <location>
        <begin position="1"/>
        <end position="21"/>
    </location>
</feature>
<evidence type="ECO:0000256" key="5">
    <source>
        <dbReference type="ARBA" id="ARBA00022872"/>
    </source>
</evidence>
<keyword evidence="8" id="KW-0732">Signal</keyword>
<feature type="disulfide bond" evidence="7">
    <location>
        <begin position="68"/>
        <end position="84"/>
    </location>
</feature>
<organism evidence="10">
    <name type="scientific">Isometrus maculatus</name>
    <name type="common">Lesser brown scorpion</name>
    <name type="synonym">Scorpio maculatus</name>
    <dbReference type="NCBI Taxonomy" id="497827"/>
    <lineage>
        <taxon>Eukaryota</taxon>
        <taxon>Metazoa</taxon>
        <taxon>Ecdysozoa</taxon>
        <taxon>Arthropoda</taxon>
        <taxon>Chelicerata</taxon>
        <taxon>Arachnida</taxon>
        <taxon>Scorpiones</taxon>
        <taxon>Buthida</taxon>
        <taxon>Buthoidea</taxon>
        <taxon>Buthidae</taxon>
        <taxon>Isometrus</taxon>
    </lineage>
</organism>
<proteinExistence type="evidence at transcript level"/>
<dbReference type="EMBL" id="EU252281">
    <property type="protein sequence ID" value="ACD11863.1"/>
    <property type="molecule type" value="mRNA"/>
</dbReference>
<comment type="subcellular location">
    <subcellularLocation>
        <location evidence="1">Secreted</location>
    </subcellularLocation>
</comment>
<dbReference type="GO" id="GO:0005576">
    <property type="term" value="C:extracellular region"/>
    <property type="evidence" value="ECO:0007669"/>
    <property type="project" value="UniProtKB-SubCell"/>
</dbReference>
<name>A0A0U1TZD3_ISOMC</name>
<evidence type="ECO:0000256" key="2">
    <source>
        <dbReference type="ARBA" id="ARBA00022525"/>
    </source>
</evidence>
<keyword evidence="5" id="KW-0872">Ion channel impairing toxin</keyword>
<evidence type="ECO:0000256" key="4">
    <source>
        <dbReference type="ARBA" id="ARBA00022773"/>
    </source>
</evidence>
<sequence>MKQYIFFILALIVLTSTFVEAGKGKEILQNMKESFSKAGNKIKAGLKKIASVSHLACPFVEKFCEDHCESKNQVGKCDDFKCSCVQAP</sequence>
<protein>
    <recommendedName>
        <fullName evidence="9">BetaSPN-type CS-alpha/beta domain-containing protein</fullName>
    </recommendedName>
</protein>
<keyword evidence="2" id="KW-0964">Secreted</keyword>
<evidence type="ECO:0000256" key="8">
    <source>
        <dbReference type="SAM" id="SignalP"/>
    </source>
</evidence>